<dbReference type="EMBL" id="JAVDQD010000006">
    <property type="protein sequence ID" value="MDR6240923.1"/>
    <property type="molecule type" value="Genomic_DNA"/>
</dbReference>
<feature type="region of interest" description="Disordered" evidence="1">
    <location>
        <begin position="193"/>
        <end position="226"/>
    </location>
</feature>
<proteinExistence type="predicted"/>
<dbReference type="AlphaFoldDB" id="A0AAE3XRU9"/>
<organism evidence="2 3">
    <name type="scientific">Aureibacter tunicatorum</name>
    <dbReference type="NCBI Taxonomy" id="866807"/>
    <lineage>
        <taxon>Bacteria</taxon>
        <taxon>Pseudomonadati</taxon>
        <taxon>Bacteroidota</taxon>
        <taxon>Cytophagia</taxon>
        <taxon>Cytophagales</taxon>
        <taxon>Persicobacteraceae</taxon>
        <taxon>Aureibacter</taxon>
    </lineage>
</organism>
<comment type="caution">
    <text evidence="2">The sequence shown here is derived from an EMBL/GenBank/DDBJ whole genome shotgun (WGS) entry which is preliminary data.</text>
</comment>
<keyword evidence="3" id="KW-1185">Reference proteome</keyword>
<evidence type="ECO:0000313" key="2">
    <source>
        <dbReference type="EMBL" id="MDR6240923.1"/>
    </source>
</evidence>
<evidence type="ECO:0000256" key="1">
    <source>
        <dbReference type="SAM" id="MobiDB-lite"/>
    </source>
</evidence>
<protein>
    <recommendedName>
        <fullName evidence="4">DUF4290 domain-containing protein</fullName>
    </recommendedName>
</protein>
<evidence type="ECO:0008006" key="4">
    <source>
        <dbReference type="Google" id="ProtNLM"/>
    </source>
</evidence>
<evidence type="ECO:0000313" key="3">
    <source>
        <dbReference type="Proteomes" id="UP001185092"/>
    </source>
</evidence>
<accession>A0AAE3XRU9</accession>
<feature type="compositionally biased region" description="Low complexity" evidence="1">
    <location>
        <begin position="197"/>
        <end position="217"/>
    </location>
</feature>
<sequence length="226" mass="27266">MEDIHSNLQYNTERPKLILKEYGRNVQKLIEHVTSLGDDVKRNEYSKTLVELMKMINPKMKESPEYAQRLWDDLYIMSQFKMEVDSPYPMPAADAIHKKPEKIPYTYKKVKLRHYGKNIELMLQKALEVEDDEERFVFTVQIAKMMKSFYVNWNKDNVEDEVILENIDKLTNRKLKYDKEKILNENLLEIQMHRPKSSQNNNFKRKNNSGNYRQNNNQKRRRFNNN</sequence>
<dbReference type="Proteomes" id="UP001185092">
    <property type="component" value="Unassembled WGS sequence"/>
</dbReference>
<gene>
    <name evidence="2" type="ORF">HNQ88_003999</name>
</gene>
<dbReference type="InterPro" id="IPR025632">
    <property type="entry name" value="DUF4290"/>
</dbReference>
<reference evidence="2" key="1">
    <citation type="submission" date="2023-07" db="EMBL/GenBank/DDBJ databases">
        <title>Genomic Encyclopedia of Type Strains, Phase IV (KMG-IV): sequencing the most valuable type-strain genomes for metagenomic binning, comparative biology and taxonomic classification.</title>
        <authorList>
            <person name="Goeker M."/>
        </authorList>
    </citation>
    <scope>NUCLEOTIDE SEQUENCE</scope>
    <source>
        <strain evidence="2">DSM 26174</strain>
    </source>
</reference>
<dbReference type="RefSeq" id="WP_309941292.1">
    <property type="nucleotide sequence ID" value="NZ_AP025305.1"/>
</dbReference>
<dbReference type="Pfam" id="PF14123">
    <property type="entry name" value="DUF4290"/>
    <property type="match status" value="1"/>
</dbReference>
<name>A0AAE3XRU9_9BACT</name>